<dbReference type="GO" id="GO:0042597">
    <property type="term" value="C:periplasmic space"/>
    <property type="evidence" value="ECO:0007669"/>
    <property type="project" value="UniProtKB-ARBA"/>
</dbReference>
<dbReference type="Gene3D" id="3.40.190.10">
    <property type="entry name" value="Periplasmic binding protein-like II"/>
    <property type="match status" value="1"/>
</dbReference>
<dbReference type="InterPro" id="IPR000914">
    <property type="entry name" value="SBP_5_dom"/>
</dbReference>
<reference evidence="6 7" key="1">
    <citation type="submission" date="2020-08" db="EMBL/GenBank/DDBJ databases">
        <title>Genomic Encyclopedia of Type Strains, Phase IV (KMG-IV): sequencing the most valuable type-strain genomes for metagenomic binning, comparative biology and taxonomic classification.</title>
        <authorList>
            <person name="Goeker M."/>
        </authorList>
    </citation>
    <scope>NUCLEOTIDE SEQUENCE [LARGE SCALE GENOMIC DNA]</scope>
    <source>
        <strain evidence="6 7">DSM 45385</strain>
    </source>
</reference>
<protein>
    <submittedName>
        <fullName evidence="6">Peptide/nickel transport system substrate-binding protein</fullName>
    </submittedName>
</protein>
<dbReference type="Gene3D" id="3.10.105.10">
    <property type="entry name" value="Dipeptide-binding Protein, Domain 3"/>
    <property type="match status" value="1"/>
</dbReference>
<dbReference type="AlphaFoldDB" id="A0A7W8AHB9"/>
<feature type="domain" description="Solute-binding protein family 5" evidence="5">
    <location>
        <begin position="77"/>
        <end position="418"/>
    </location>
</feature>
<dbReference type="GO" id="GO:0015833">
    <property type="term" value="P:peptide transport"/>
    <property type="evidence" value="ECO:0007669"/>
    <property type="project" value="TreeGrafter"/>
</dbReference>
<proteinExistence type="inferred from homology"/>
<dbReference type="EMBL" id="JACHIN010000027">
    <property type="protein sequence ID" value="MBB5084888.1"/>
    <property type="molecule type" value="Genomic_DNA"/>
</dbReference>
<keyword evidence="2" id="KW-0813">Transport</keyword>
<comment type="caution">
    <text evidence="6">The sequence shown here is derived from an EMBL/GenBank/DDBJ whole genome shotgun (WGS) entry which is preliminary data.</text>
</comment>
<comment type="similarity">
    <text evidence="1">Belongs to the bacterial solute-binding protein 5 family.</text>
</comment>
<dbReference type="PANTHER" id="PTHR30290">
    <property type="entry name" value="PERIPLASMIC BINDING COMPONENT OF ABC TRANSPORTER"/>
    <property type="match status" value="1"/>
</dbReference>
<evidence type="ECO:0000259" key="5">
    <source>
        <dbReference type="Pfam" id="PF00496"/>
    </source>
</evidence>
<evidence type="ECO:0000313" key="6">
    <source>
        <dbReference type="EMBL" id="MBB5084888.1"/>
    </source>
</evidence>
<evidence type="ECO:0000256" key="4">
    <source>
        <dbReference type="SAM" id="SignalP"/>
    </source>
</evidence>
<name>A0A7W8AHB9_9ACTN</name>
<keyword evidence="3 4" id="KW-0732">Signal</keyword>
<dbReference type="Proteomes" id="UP000568380">
    <property type="component" value="Unassembled WGS sequence"/>
</dbReference>
<dbReference type="SUPFAM" id="SSF53850">
    <property type="entry name" value="Periplasmic binding protein-like II"/>
    <property type="match status" value="1"/>
</dbReference>
<evidence type="ECO:0000256" key="3">
    <source>
        <dbReference type="ARBA" id="ARBA00022729"/>
    </source>
</evidence>
<sequence length="501" mass="55545">MSYRKLVAAALVAAAITACSAGNPGPSAAPAAAAGGTLRFGVGFTLDDWEPFNKPNNTYVSVLFEQLVEQAPDGIELLPRLATSWKATGEQVEFTLRTGVVFHDGTPFDAQAVKVNLERIRDSMTEFATIMKPVEEILTPDASHVVLKLKRPAPALPAQLARTGGYMLSPKTIKDGTFKTQPAGTGPWKYNAAQSIRDSKVVFDFFDKYYEPDKVGPRRLEIHTIADDDSGYNALVTGQVDVVSVAAQYKKRADTQGLKSLWYPGLRYHFLFFDRKDTFADPRVRQAVCHSLDTKALLDGQFEGLGESYPQRFSEGQPGYNPEVRGYTRDVAKARALLAESGKKDVTFTFPVFPGTDLLGELVRSQLAESGITVKVEKMSIPQYFSTFDRYPAAYNTSNSESTGPLDYYSYRFAPDGGGNPYKTGSPELEKLAEQALEGGTDAEREVLYRRMTQIIHDQALDCGFFSRPITFIWDPRKVDNIVPTRFEPSVFRYKEARIHA</sequence>
<dbReference type="PROSITE" id="PS51257">
    <property type="entry name" value="PROKAR_LIPOPROTEIN"/>
    <property type="match status" value="1"/>
</dbReference>
<accession>A0A7W8AHB9</accession>
<dbReference type="RefSeq" id="WP_184975656.1">
    <property type="nucleotide sequence ID" value="NZ_JACHIN010000027.1"/>
</dbReference>
<organism evidence="6 7">
    <name type="scientific">Nonomuraea endophytica</name>
    <dbReference type="NCBI Taxonomy" id="714136"/>
    <lineage>
        <taxon>Bacteria</taxon>
        <taxon>Bacillati</taxon>
        <taxon>Actinomycetota</taxon>
        <taxon>Actinomycetes</taxon>
        <taxon>Streptosporangiales</taxon>
        <taxon>Streptosporangiaceae</taxon>
        <taxon>Nonomuraea</taxon>
    </lineage>
</organism>
<dbReference type="GO" id="GO:0043190">
    <property type="term" value="C:ATP-binding cassette (ABC) transporter complex"/>
    <property type="evidence" value="ECO:0007669"/>
    <property type="project" value="InterPro"/>
</dbReference>
<dbReference type="GO" id="GO:1904680">
    <property type="term" value="F:peptide transmembrane transporter activity"/>
    <property type="evidence" value="ECO:0007669"/>
    <property type="project" value="TreeGrafter"/>
</dbReference>
<gene>
    <name evidence="6" type="ORF">HNR40_010399</name>
</gene>
<evidence type="ECO:0000256" key="1">
    <source>
        <dbReference type="ARBA" id="ARBA00005695"/>
    </source>
</evidence>
<dbReference type="InterPro" id="IPR039424">
    <property type="entry name" value="SBP_5"/>
</dbReference>
<dbReference type="Pfam" id="PF00496">
    <property type="entry name" value="SBP_bac_5"/>
    <property type="match status" value="1"/>
</dbReference>
<keyword evidence="7" id="KW-1185">Reference proteome</keyword>
<feature type="signal peptide" evidence="4">
    <location>
        <begin position="1"/>
        <end position="21"/>
    </location>
</feature>
<evidence type="ECO:0000313" key="7">
    <source>
        <dbReference type="Proteomes" id="UP000568380"/>
    </source>
</evidence>
<feature type="chain" id="PRO_5038657168" evidence="4">
    <location>
        <begin position="22"/>
        <end position="501"/>
    </location>
</feature>
<evidence type="ECO:0000256" key="2">
    <source>
        <dbReference type="ARBA" id="ARBA00022448"/>
    </source>
</evidence>
<dbReference type="PIRSF" id="PIRSF002741">
    <property type="entry name" value="MppA"/>
    <property type="match status" value="1"/>
</dbReference>
<dbReference type="InterPro" id="IPR030678">
    <property type="entry name" value="Peptide/Ni-bd"/>
</dbReference>
<dbReference type="PANTHER" id="PTHR30290:SF9">
    <property type="entry name" value="OLIGOPEPTIDE-BINDING PROTEIN APPA"/>
    <property type="match status" value="1"/>
</dbReference>